<keyword evidence="1" id="KW-1133">Transmembrane helix</keyword>
<sequence>MAGFKQQPSVSHQPLKALFQLTYVVTILAPVPLWLLIASIVRLRPHPQWIAKQALLARVAYAVTDLKSRIGVTGKLPLESGQVIELHQEDAALHDTFLVAELLSFGESARKIISATGNFISRL</sequence>
<dbReference type="AlphaFoldDB" id="W3XKI4"/>
<keyword evidence="3" id="KW-1185">Reference proteome</keyword>
<dbReference type="HOGENOM" id="CLU_2016055_0_0_1"/>
<feature type="transmembrane region" description="Helical" evidence="1">
    <location>
        <begin position="20"/>
        <end position="43"/>
    </location>
</feature>
<reference evidence="3" key="1">
    <citation type="journal article" date="2015" name="BMC Genomics">
        <title>Genomic and transcriptomic analysis of the endophytic fungus Pestalotiopsis fici reveals its lifestyle and high potential for synthesis of natural products.</title>
        <authorList>
            <person name="Wang X."/>
            <person name="Zhang X."/>
            <person name="Liu L."/>
            <person name="Xiang M."/>
            <person name="Wang W."/>
            <person name="Sun X."/>
            <person name="Che Y."/>
            <person name="Guo L."/>
            <person name="Liu G."/>
            <person name="Guo L."/>
            <person name="Wang C."/>
            <person name="Yin W.B."/>
            <person name="Stadler M."/>
            <person name="Zhang X."/>
            <person name="Liu X."/>
        </authorList>
    </citation>
    <scope>NUCLEOTIDE SEQUENCE [LARGE SCALE GENOMIC DNA]</scope>
    <source>
        <strain evidence="3">W106-1 / CGMCC3.15140</strain>
    </source>
</reference>
<dbReference type="EMBL" id="KI912109">
    <property type="protein sequence ID" value="ETS86529.1"/>
    <property type="molecule type" value="Genomic_DNA"/>
</dbReference>
<proteinExistence type="predicted"/>
<keyword evidence="1" id="KW-0812">Transmembrane</keyword>
<evidence type="ECO:0000256" key="1">
    <source>
        <dbReference type="SAM" id="Phobius"/>
    </source>
</evidence>
<name>W3XKI4_PESFW</name>
<evidence type="ECO:0000313" key="3">
    <source>
        <dbReference type="Proteomes" id="UP000030651"/>
    </source>
</evidence>
<protein>
    <submittedName>
        <fullName evidence="2">Uncharacterized protein</fullName>
    </submittedName>
</protein>
<evidence type="ECO:0000313" key="2">
    <source>
        <dbReference type="EMBL" id="ETS86529.1"/>
    </source>
</evidence>
<dbReference type="Proteomes" id="UP000030651">
    <property type="component" value="Unassembled WGS sequence"/>
</dbReference>
<dbReference type="KEGG" id="pfy:PFICI_00357"/>
<dbReference type="InParanoid" id="W3XKI4"/>
<accession>W3XKI4</accession>
<keyword evidence="1" id="KW-0472">Membrane</keyword>
<organism evidence="2 3">
    <name type="scientific">Pestalotiopsis fici (strain W106-1 / CGMCC3.15140)</name>
    <dbReference type="NCBI Taxonomy" id="1229662"/>
    <lineage>
        <taxon>Eukaryota</taxon>
        <taxon>Fungi</taxon>
        <taxon>Dikarya</taxon>
        <taxon>Ascomycota</taxon>
        <taxon>Pezizomycotina</taxon>
        <taxon>Sordariomycetes</taxon>
        <taxon>Xylariomycetidae</taxon>
        <taxon>Amphisphaeriales</taxon>
        <taxon>Sporocadaceae</taxon>
        <taxon>Pestalotiopsis</taxon>
    </lineage>
</organism>
<gene>
    <name evidence="2" type="ORF">PFICI_00357</name>
</gene>
<dbReference type="RefSeq" id="XP_007827129.1">
    <property type="nucleotide sequence ID" value="XM_007828938.1"/>
</dbReference>
<dbReference type="GeneID" id="19265370"/>